<keyword evidence="3" id="KW-1185">Reference proteome</keyword>
<dbReference type="EMBL" id="LSYS01009367">
    <property type="protein sequence ID" value="OPJ66967.1"/>
    <property type="molecule type" value="Genomic_DNA"/>
</dbReference>
<evidence type="ECO:0000313" key="2">
    <source>
        <dbReference type="EMBL" id="OPJ66967.1"/>
    </source>
</evidence>
<protein>
    <submittedName>
        <fullName evidence="2">Uncharacterized protein</fullName>
    </submittedName>
</protein>
<accession>A0A1V4J599</accession>
<name>A0A1V4J599_PATFA</name>
<comment type="caution">
    <text evidence="2">The sequence shown here is derived from an EMBL/GenBank/DDBJ whole genome shotgun (WGS) entry which is preliminary data.</text>
</comment>
<dbReference type="Proteomes" id="UP000190648">
    <property type="component" value="Unassembled WGS sequence"/>
</dbReference>
<evidence type="ECO:0000313" key="3">
    <source>
        <dbReference type="Proteomes" id="UP000190648"/>
    </source>
</evidence>
<organism evidence="2 3">
    <name type="scientific">Patagioenas fasciata monilis</name>
    <dbReference type="NCBI Taxonomy" id="372326"/>
    <lineage>
        <taxon>Eukaryota</taxon>
        <taxon>Metazoa</taxon>
        <taxon>Chordata</taxon>
        <taxon>Craniata</taxon>
        <taxon>Vertebrata</taxon>
        <taxon>Euteleostomi</taxon>
        <taxon>Archelosauria</taxon>
        <taxon>Archosauria</taxon>
        <taxon>Dinosauria</taxon>
        <taxon>Saurischia</taxon>
        <taxon>Theropoda</taxon>
        <taxon>Coelurosauria</taxon>
        <taxon>Aves</taxon>
        <taxon>Neognathae</taxon>
        <taxon>Neoaves</taxon>
        <taxon>Columbimorphae</taxon>
        <taxon>Columbiformes</taxon>
        <taxon>Columbidae</taxon>
        <taxon>Patagioenas</taxon>
    </lineage>
</organism>
<sequence length="76" mass="8787">MTLPTESAASAWEDNHFGPLHSRVPQRDSTPVQNIIVDDWIFAYERLDLFANRRKKKIQEREGFGAAPRSRISDVF</sequence>
<dbReference type="OrthoDB" id="10543164at2759"/>
<proteinExistence type="predicted"/>
<evidence type="ECO:0000256" key="1">
    <source>
        <dbReference type="SAM" id="MobiDB-lite"/>
    </source>
</evidence>
<dbReference type="AlphaFoldDB" id="A0A1V4J599"/>
<gene>
    <name evidence="2" type="ORF">AV530_016917</name>
</gene>
<reference evidence="2 3" key="1">
    <citation type="submission" date="2016-02" db="EMBL/GenBank/DDBJ databases">
        <title>Band-tailed pigeon sequencing and assembly.</title>
        <authorList>
            <person name="Soares A.E."/>
            <person name="Novak B.J."/>
            <person name="Rice E.S."/>
            <person name="O'Connell B."/>
            <person name="Chang D."/>
            <person name="Weber S."/>
            <person name="Shapiro B."/>
        </authorList>
    </citation>
    <scope>NUCLEOTIDE SEQUENCE [LARGE SCALE GENOMIC DNA]</scope>
    <source>
        <strain evidence="2">BTP2013</strain>
        <tissue evidence="2">Blood</tissue>
    </source>
</reference>
<feature type="region of interest" description="Disordered" evidence="1">
    <location>
        <begin position="1"/>
        <end position="28"/>
    </location>
</feature>